<accession>A0ABM5MC82</accession>
<organism evidence="1 2">
    <name type="scientific">Francisella salina</name>
    <dbReference type="NCBI Taxonomy" id="573569"/>
    <lineage>
        <taxon>Bacteria</taxon>
        <taxon>Pseudomonadati</taxon>
        <taxon>Pseudomonadota</taxon>
        <taxon>Gammaproteobacteria</taxon>
        <taxon>Thiotrichales</taxon>
        <taxon>Francisellaceae</taxon>
        <taxon>Francisella</taxon>
    </lineage>
</organism>
<keyword evidence="2" id="KW-1185">Reference proteome</keyword>
<evidence type="ECO:0000313" key="2">
    <source>
        <dbReference type="Proteomes" id="UP000000490"/>
    </source>
</evidence>
<dbReference type="EMBL" id="CP002872">
    <property type="protein sequence ID" value="AEI36850.1"/>
    <property type="molecule type" value="Genomic_DNA"/>
</dbReference>
<sequence>MGSFIKTILKLIYIFFSSKLNLLLEKQQSILRCITDNISWGE</sequence>
<dbReference type="Proteomes" id="UP000000490">
    <property type="component" value="Chromosome"/>
</dbReference>
<evidence type="ECO:0000313" key="1">
    <source>
        <dbReference type="EMBL" id="AEI36850.1"/>
    </source>
</evidence>
<name>A0ABM5MC82_FRAST</name>
<gene>
    <name evidence="1" type="ordered locus">F7308_1926</name>
</gene>
<reference evidence="1" key="1">
    <citation type="submission" date="2011-05" db="EMBL/GenBank/DDBJ databases">
        <authorList>
            <person name="Kuske C.R."/>
            <person name="Challacombe J.F."/>
            <person name="Siddaramappa S."/>
            <person name="Petersen J.M."/>
            <person name="Bruce D.C."/>
        </authorList>
    </citation>
    <scope>NUCLEOTIDE SEQUENCE</scope>
    <source>
        <strain evidence="1">TX077308</strain>
    </source>
</reference>
<proteinExistence type="predicted"/>
<protein>
    <submittedName>
        <fullName evidence="1">Uncharacterized protein</fullName>
    </submittedName>
</protein>